<dbReference type="EC" id="1.1.1.154" evidence="3"/>
<dbReference type="InterPro" id="IPR043143">
    <property type="entry name" value="Mal/L-sulf/L-lact_DH-like_NADP"/>
</dbReference>
<dbReference type="Proteomes" id="UP000017819">
    <property type="component" value="Unassembled WGS sequence"/>
</dbReference>
<sequence length="350" mass="36668">MTTPKPNQDVIGEQELRGLALEALEALGVPAAQAEDTAEILVLADLMGVHTHGVMRVISYGERLRIGGIKAGARITPEHVAPAIIRVDGDNGLGPAVGMVALREAMTAAAETGVGVALCRGSNHFGPVAPYAYLAAEQGFASLIASNATTTIAPTGGSDARLGNNPMGFGFPNPGGDPMILDMAISVVARAKIRNAAKAGEPIPEGWATDGAGRPTTDPNAALKGFLMPFGGYKGYGLSLAVDMLTGVLSGAAFLTHVKSWVDEPEAPQDLGHAFVLIDAKRLGTSEWLGSRMQDFAGIIHDTPRVDPDTPVILPGERELQRLHRQRREGVALDRETLEEIRAIAAGKAR</sequence>
<dbReference type="SUPFAM" id="SSF89733">
    <property type="entry name" value="L-sulfolactate dehydrogenase-like"/>
    <property type="match status" value="1"/>
</dbReference>
<dbReference type="Gene3D" id="3.30.1370.60">
    <property type="entry name" value="Hypothetical oxidoreductase yiak, domain 2"/>
    <property type="match status" value="1"/>
</dbReference>
<evidence type="ECO:0000256" key="1">
    <source>
        <dbReference type="ARBA" id="ARBA00006056"/>
    </source>
</evidence>
<dbReference type="OrthoDB" id="9811519at2"/>
<dbReference type="InterPro" id="IPR003767">
    <property type="entry name" value="Malate/L-lactate_DH-like"/>
</dbReference>
<evidence type="ECO:0000256" key="2">
    <source>
        <dbReference type="ARBA" id="ARBA00023002"/>
    </source>
</evidence>
<name>V4QVD8_9HYPH</name>
<dbReference type="RefSeq" id="WP_023433085.1">
    <property type="nucleotide sequence ID" value="NZ_AWXZ01000038.1"/>
</dbReference>
<dbReference type="STRING" id="631454.N177_2962"/>
<comment type="caution">
    <text evidence="3">The sequence shown here is derived from an EMBL/GenBank/DDBJ whole genome shotgun (WGS) entry which is preliminary data.</text>
</comment>
<evidence type="ECO:0000313" key="4">
    <source>
        <dbReference type="Proteomes" id="UP000017819"/>
    </source>
</evidence>
<proteinExistence type="inferred from homology"/>
<dbReference type="PANTHER" id="PTHR11091">
    <property type="entry name" value="OXIDOREDUCTASE-RELATED"/>
    <property type="match status" value="1"/>
</dbReference>
<dbReference type="eggNOG" id="COG2055">
    <property type="taxonomic scope" value="Bacteria"/>
</dbReference>
<evidence type="ECO:0000313" key="3">
    <source>
        <dbReference type="EMBL" id="ESR23732.1"/>
    </source>
</evidence>
<dbReference type="Gene3D" id="1.10.1530.10">
    <property type="match status" value="1"/>
</dbReference>
<dbReference type="PATRIC" id="fig|631454.5.peg.2926"/>
<reference evidence="3 4" key="1">
    <citation type="journal article" date="2014" name="Genome Announc.">
        <title>Draft Genome Sequence of Lutibaculum baratangense Strain AMV1T, Isolated from a Mud Volcano in Andamans, India.</title>
        <authorList>
            <person name="Singh A."/>
            <person name="Sreenivas A."/>
            <person name="Sathyanarayana Reddy G."/>
            <person name="Pinnaka A.K."/>
            <person name="Shivaji S."/>
        </authorList>
    </citation>
    <scope>NUCLEOTIDE SEQUENCE [LARGE SCALE GENOMIC DNA]</scope>
    <source>
        <strain evidence="3 4">AMV1</strain>
    </source>
</reference>
<dbReference type="InterPro" id="IPR043144">
    <property type="entry name" value="Mal/L-sulf/L-lact_DH-like_ah"/>
</dbReference>
<accession>V4QVD8</accession>
<organism evidence="3 4">
    <name type="scientific">Lutibaculum baratangense AMV1</name>
    <dbReference type="NCBI Taxonomy" id="631454"/>
    <lineage>
        <taxon>Bacteria</taxon>
        <taxon>Pseudomonadati</taxon>
        <taxon>Pseudomonadota</taxon>
        <taxon>Alphaproteobacteria</taxon>
        <taxon>Hyphomicrobiales</taxon>
        <taxon>Tepidamorphaceae</taxon>
        <taxon>Lutibaculum</taxon>
    </lineage>
</organism>
<keyword evidence="4" id="KW-1185">Reference proteome</keyword>
<dbReference type="PANTHER" id="PTHR11091:SF0">
    <property type="entry name" value="MALATE DEHYDROGENASE"/>
    <property type="match status" value="1"/>
</dbReference>
<gene>
    <name evidence="3" type="ORF">N177_2962</name>
</gene>
<dbReference type="InterPro" id="IPR036111">
    <property type="entry name" value="Mal/L-sulfo/L-lacto_DH-like_sf"/>
</dbReference>
<keyword evidence="2 3" id="KW-0560">Oxidoreductase</keyword>
<comment type="similarity">
    <text evidence="1">Belongs to the LDH2/MDH2 oxidoreductase family.</text>
</comment>
<protein>
    <submittedName>
        <fullName evidence="3">Ureidoglycolate dehydrogenase</fullName>
        <ecNumber evidence="3">1.1.1.154</ecNumber>
    </submittedName>
</protein>
<dbReference type="Pfam" id="PF02615">
    <property type="entry name" value="Ldh_2"/>
    <property type="match status" value="1"/>
</dbReference>
<dbReference type="EMBL" id="AWXZ01000038">
    <property type="protein sequence ID" value="ESR23732.1"/>
    <property type="molecule type" value="Genomic_DNA"/>
</dbReference>
<dbReference type="GO" id="GO:0009040">
    <property type="term" value="F:ureidoglycolate dehydrogenase activity"/>
    <property type="evidence" value="ECO:0007669"/>
    <property type="project" value="UniProtKB-EC"/>
</dbReference>
<dbReference type="AlphaFoldDB" id="V4QVD8"/>